<feature type="compositionally biased region" description="Basic and acidic residues" evidence="1">
    <location>
        <begin position="71"/>
        <end position="83"/>
    </location>
</feature>
<gene>
    <name evidence="2" type="ORF">GSTENG00035284001</name>
</gene>
<reference evidence="2" key="2">
    <citation type="submission" date="2004-02" db="EMBL/GenBank/DDBJ databases">
        <authorList>
            <consortium name="Genoscope"/>
            <consortium name="Whitehead Institute Centre for Genome Research"/>
        </authorList>
    </citation>
    <scope>NUCLEOTIDE SEQUENCE</scope>
</reference>
<organism evidence="2">
    <name type="scientific">Tetraodon nigroviridis</name>
    <name type="common">Spotted green pufferfish</name>
    <name type="synonym">Chelonodon nigroviridis</name>
    <dbReference type="NCBI Taxonomy" id="99883"/>
    <lineage>
        <taxon>Eukaryota</taxon>
        <taxon>Metazoa</taxon>
        <taxon>Chordata</taxon>
        <taxon>Craniata</taxon>
        <taxon>Vertebrata</taxon>
        <taxon>Euteleostomi</taxon>
        <taxon>Actinopterygii</taxon>
        <taxon>Neopterygii</taxon>
        <taxon>Teleostei</taxon>
        <taxon>Neoteleostei</taxon>
        <taxon>Acanthomorphata</taxon>
        <taxon>Eupercaria</taxon>
        <taxon>Tetraodontiformes</taxon>
        <taxon>Tetradontoidea</taxon>
        <taxon>Tetraodontidae</taxon>
        <taxon>Tetraodon</taxon>
    </lineage>
</organism>
<protein>
    <submittedName>
        <fullName evidence="2">(spotted green pufferfish) hypothetical protein</fullName>
    </submittedName>
</protein>
<reference evidence="2" key="1">
    <citation type="journal article" date="2004" name="Nature">
        <title>Genome duplication in the teleost fish Tetraodon nigroviridis reveals the early vertebrate proto-karyotype.</title>
        <authorList>
            <person name="Jaillon O."/>
            <person name="Aury J.-M."/>
            <person name="Brunet F."/>
            <person name="Petit J.-L."/>
            <person name="Stange-Thomann N."/>
            <person name="Mauceli E."/>
            <person name="Bouneau L."/>
            <person name="Fischer C."/>
            <person name="Ozouf-Costaz C."/>
            <person name="Bernot A."/>
            <person name="Nicaud S."/>
            <person name="Jaffe D."/>
            <person name="Fisher S."/>
            <person name="Lutfalla G."/>
            <person name="Dossat C."/>
            <person name="Segurens B."/>
            <person name="Dasilva C."/>
            <person name="Salanoubat M."/>
            <person name="Levy M."/>
            <person name="Boudet N."/>
            <person name="Castellano S."/>
            <person name="Anthouard V."/>
            <person name="Jubin C."/>
            <person name="Castelli V."/>
            <person name="Katinka M."/>
            <person name="Vacherie B."/>
            <person name="Biemont C."/>
            <person name="Skalli Z."/>
            <person name="Cattolico L."/>
            <person name="Poulain J."/>
            <person name="De Berardinis V."/>
            <person name="Cruaud C."/>
            <person name="Duprat S."/>
            <person name="Brottier P."/>
            <person name="Coutanceau J.-P."/>
            <person name="Gouzy J."/>
            <person name="Parra G."/>
            <person name="Lardier G."/>
            <person name="Chapple C."/>
            <person name="McKernan K.J."/>
            <person name="McEwan P."/>
            <person name="Bosak S."/>
            <person name="Kellis M."/>
            <person name="Volff J.-N."/>
            <person name="Guigo R."/>
            <person name="Zody M.C."/>
            <person name="Mesirov J."/>
            <person name="Lindblad-Toh K."/>
            <person name="Birren B."/>
            <person name="Nusbaum C."/>
            <person name="Kahn D."/>
            <person name="Robinson-Rechavi M."/>
            <person name="Laudet V."/>
            <person name="Schachter V."/>
            <person name="Quetier F."/>
            <person name="Saurin W."/>
            <person name="Scarpelli C."/>
            <person name="Wincker P."/>
            <person name="Lander E.S."/>
            <person name="Weissenbach J."/>
            <person name="Roest Crollius H."/>
        </authorList>
    </citation>
    <scope>NUCLEOTIDE SEQUENCE [LARGE SCALE GENOMIC DNA]</scope>
</reference>
<comment type="caution">
    <text evidence="2">The sequence shown here is derived from an EMBL/GenBank/DDBJ whole genome shotgun (WGS) entry which is preliminary data.</text>
</comment>
<feature type="compositionally biased region" description="Basic and acidic residues" evidence="1">
    <location>
        <begin position="139"/>
        <end position="158"/>
    </location>
</feature>
<name>Q4RFK0_TETNG</name>
<feature type="compositionally biased region" description="Polar residues" evidence="1">
    <location>
        <begin position="85"/>
        <end position="124"/>
    </location>
</feature>
<dbReference type="AlphaFoldDB" id="Q4RFK0"/>
<dbReference type="KEGG" id="tng:GSTEN00035284G001"/>
<dbReference type="OrthoDB" id="2250192at2759"/>
<dbReference type="EMBL" id="CAAE01015119">
    <property type="protein sequence ID" value="CAG12832.1"/>
    <property type="molecule type" value="Genomic_DNA"/>
</dbReference>
<dbReference type="SUPFAM" id="SSF46966">
    <property type="entry name" value="Spectrin repeat"/>
    <property type="match status" value="1"/>
</dbReference>
<evidence type="ECO:0000256" key="1">
    <source>
        <dbReference type="SAM" id="MobiDB-lite"/>
    </source>
</evidence>
<feature type="region of interest" description="Disordered" evidence="1">
    <location>
        <begin position="33"/>
        <end position="55"/>
    </location>
</feature>
<evidence type="ECO:0000313" key="2">
    <source>
        <dbReference type="EMBL" id="CAG12832.1"/>
    </source>
</evidence>
<proteinExistence type="predicted"/>
<feature type="region of interest" description="Disordered" evidence="1">
    <location>
        <begin position="71"/>
        <end position="162"/>
    </location>
</feature>
<sequence>MGNLISRPSCLGQKSKNVRSGEDFLKECYQRRREWQPQEQHGDTKPEVAVKEKTLEDINAEKEEISKEVQDIEIKKEEREERTCTPISDKTLHSSPASTIRSTSTLDNAWHSTPSPVKSRNGTLTRRIVPEYARSPLAHPDKTAAERRASFQRRDSREGSPWSWKTLASREVTEGKTSALALRDASTDSGTFLQSLDALLTWVCEIEELKANQKPPSSEVKVVKAQLQEQKRLLTDRRRSMDTIMLDGAQPVDAGEEPGGQTKLKLSTLKQKWEALQLDAEQSLDVLQRLEQALEASSRCTSSQEDLHLWLGRIERELLVAAGAQTHTGDAVLCSAERQRVMFCESS</sequence>
<dbReference type="Gene3D" id="1.20.58.60">
    <property type="match status" value="1"/>
</dbReference>
<accession>Q4RFK0</accession>